<evidence type="ECO:0000256" key="9">
    <source>
        <dbReference type="ARBA" id="ARBA00023136"/>
    </source>
</evidence>
<dbReference type="HAMAP" id="MF_01006">
    <property type="entry name" value="Undec_diphosphatase"/>
    <property type="match status" value="1"/>
</dbReference>
<dbReference type="Proteomes" id="UP000231388">
    <property type="component" value="Unassembled WGS sequence"/>
</dbReference>
<feature type="transmembrane region" description="Helical" evidence="14">
    <location>
        <begin position="236"/>
        <end position="256"/>
    </location>
</feature>
<comment type="function">
    <text evidence="14">Catalyzes the dephosphorylation of undecaprenyl diphosphate (UPP). Confers resistance to bacitracin.</text>
</comment>
<evidence type="ECO:0000256" key="6">
    <source>
        <dbReference type="ARBA" id="ARBA00022692"/>
    </source>
</evidence>
<reference evidence="15 16" key="1">
    <citation type="submission" date="2017-09" db="EMBL/GenBank/DDBJ databases">
        <title>Depth-based differentiation of microbial function through sediment-hosted aquifers and enrichment of novel symbionts in the deep terrestrial subsurface.</title>
        <authorList>
            <person name="Probst A.J."/>
            <person name="Ladd B."/>
            <person name="Jarett J.K."/>
            <person name="Geller-Mcgrath D.E."/>
            <person name="Sieber C.M."/>
            <person name="Emerson J.B."/>
            <person name="Anantharaman K."/>
            <person name="Thomas B.C."/>
            <person name="Malmstrom R."/>
            <person name="Stieglmeier M."/>
            <person name="Klingl A."/>
            <person name="Woyke T."/>
            <person name="Ryan C.M."/>
            <person name="Banfield J.F."/>
        </authorList>
    </citation>
    <scope>NUCLEOTIDE SEQUENCE [LARGE SCALE GENOMIC DNA]</scope>
    <source>
        <strain evidence="15">CG23_combo_of_CG06-09_8_20_14_all_40_14</strain>
    </source>
</reference>
<dbReference type="GO" id="GO:0009252">
    <property type="term" value="P:peptidoglycan biosynthetic process"/>
    <property type="evidence" value="ECO:0007669"/>
    <property type="project" value="UniProtKB-KW"/>
</dbReference>
<evidence type="ECO:0000256" key="7">
    <source>
        <dbReference type="ARBA" id="ARBA00022801"/>
    </source>
</evidence>
<comment type="catalytic activity">
    <reaction evidence="13 14">
        <text>di-trans,octa-cis-undecaprenyl diphosphate + H2O = di-trans,octa-cis-undecaprenyl phosphate + phosphate + H(+)</text>
        <dbReference type="Rhea" id="RHEA:28094"/>
        <dbReference type="ChEBI" id="CHEBI:15377"/>
        <dbReference type="ChEBI" id="CHEBI:15378"/>
        <dbReference type="ChEBI" id="CHEBI:43474"/>
        <dbReference type="ChEBI" id="CHEBI:58405"/>
        <dbReference type="ChEBI" id="CHEBI:60392"/>
        <dbReference type="EC" id="3.6.1.27"/>
    </reaction>
</comment>
<keyword evidence="14" id="KW-0961">Cell wall biogenesis/degradation</keyword>
<comment type="miscellaneous">
    <text evidence="14">Bacitracin is thought to be involved in the inhibition of peptidoglycan synthesis by sequestering undecaprenyl diphosphate, thereby reducing the pool of lipid carrier available.</text>
</comment>
<organism evidence="15 16">
    <name type="scientific">candidate division WWE3 bacterium CG23_combo_of_CG06-09_8_20_14_all_40_14</name>
    <dbReference type="NCBI Taxonomy" id="1975095"/>
    <lineage>
        <taxon>Bacteria</taxon>
        <taxon>Katanobacteria</taxon>
    </lineage>
</organism>
<evidence type="ECO:0000256" key="4">
    <source>
        <dbReference type="ARBA" id="ARBA00021581"/>
    </source>
</evidence>
<feature type="transmembrane region" description="Helical" evidence="14">
    <location>
        <begin position="199"/>
        <end position="224"/>
    </location>
</feature>
<keyword evidence="8 14" id="KW-1133">Transmembrane helix</keyword>
<dbReference type="GO" id="GO:0046677">
    <property type="term" value="P:response to antibiotic"/>
    <property type="evidence" value="ECO:0007669"/>
    <property type="project" value="UniProtKB-UniRule"/>
</dbReference>
<proteinExistence type="inferred from homology"/>
<sequence length="258" mass="28896">MVLMQAIVLGIVQGLTEFLPVSSSAHLILVPKLFNWQEHTLFFDTALHLGTACAVIVYFAKDWLRIVKNKNYVLKVLIGIFPAGILGFLFSDFIEVETRSISIISITLIAGTAVMLFSEKIFKQATSLKTNVSIRDSLFIGVMQMLAILPGMSRSGMTISGGFLRKIKKDEAVKFSFYLATPIIFGAAIYSFIKSFKNFGGLGFLESSFAVGFITSFVIGLLTIRFMIEYIRKRGFRIFLIYRLLLALFICLKSYLNT</sequence>
<evidence type="ECO:0000256" key="2">
    <source>
        <dbReference type="ARBA" id="ARBA00010621"/>
    </source>
</evidence>
<keyword evidence="14" id="KW-0133">Cell shape</keyword>
<dbReference type="InterPro" id="IPR003824">
    <property type="entry name" value="UppP"/>
</dbReference>
<evidence type="ECO:0000256" key="14">
    <source>
        <dbReference type="HAMAP-Rule" id="MF_01006"/>
    </source>
</evidence>
<evidence type="ECO:0000313" key="16">
    <source>
        <dbReference type="Proteomes" id="UP000231388"/>
    </source>
</evidence>
<evidence type="ECO:0000256" key="11">
    <source>
        <dbReference type="ARBA" id="ARBA00032707"/>
    </source>
</evidence>
<comment type="similarity">
    <text evidence="2 14">Belongs to the UppP family.</text>
</comment>
<evidence type="ECO:0000313" key="15">
    <source>
        <dbReference type="EMBL" id="PIP04887.1"/>
    </source>
</evidence>
<evidence type="ECO:0000256" key="8">
    <source>
        <dbReference type="ARBA" id="ARBA00022989"/>
    </source>
</evidence>
<evidence type="ECO:0000256" key="12">
    <source>
        <dbReference type="ARBA" id="ARBA00032932"/>
    </source>
</evidence>
<feature type="transmembrane region" description="Helical" evidence="14">
    <location>
        <begin position="72"/>
        <end position="94"/>
    </location>
</feature>
<dbReference type="PANTHER" id="PTHR30622">
    <property type="entry name" value="UNDECAPRENYL-DIPHOSPHATASE"/>
    <property type="match status" value="1"/>
</dbReference>
<accession>A0A2G9XD70</accession>
<feature type="transmembrane region" description="Helical" evidence="14">
    <location>
        <begin position="100"/>
        <end position="118"/>
    </location>
</feature>
<dbReference type="GO" id="GO:0008360">
    <property type="term" value="P:regulation of cell shape"/>
    <property type="evidence" value="ECO:0007669"/>
    <property type="project" value="UniProtKB-KW"/>
</dbReference>
<keyword evidence="7 14" id="KW-0378">Hydrolase</keyword>
<comment type="caution">
    <text evidence="15">The sequence shown here is derived from an EMBL/GenBank/DDBJ whole genome shotgun (WGS) entry which is preliminary data.</text>
</comment>
<evidence type="ECO:0000256" key="5">
    <source>
        <dbReference type="ARBA" id="ARBA00022475"/>
    </source>
</evidence>
<keyword evidence="5 14" id="KW-1003">Cell membrane</keyword>
<evidence type="ECO:0000256" key="10">
    <source>
        <dbReference type="ARBA" id="ARBA00023251"/>
    </source>
</evidence>
<feature type="transmembrane region" description="Helical" evidence="14">
    <location>
        <begin position="175"/>
        <end position="193"/>
    </location>
</feature>
<dbReference type="AlphaFoldDB" id="A0A2G9XD70"/>
<evidence type="ECO:0000256" key="13">
    <source>
        <dbReference type="ARBA" id="ARBA00047594"/>
    </source>
</evidence>
<dbReference type="GO" id="GO:0071555">
    <property type="term" value="P:cell wall organization"/>
    <property type="evidence" value="ECO:0007669"/>
    <property type="project" value="UniProtKB-KW"/>
</dbReference>
<dbReference type="EC" id="3.6.1.27" evidence="3 14"/>
<dbReference type="EMBL" id="PCQY01000001">
    <property type="protein sequence ID" value="PIP04887.1"/>
    <property type="molecule type" value="Genomic_DNA"/>
</dbReference>
<dbReference type="GO" id="GO:0050380">
    <property type="term" value="F:undecaprenyl-diphosphatase activity"/>
    <property type="evidence" value="ECO:0007669"/>
    <property type="project" value="UniProtKB-UniRule"/>
</dbReference>
<keyword evidence="6 14" id="KW-0812">Transmembrane</keyword>
<keyword evidence="9 14" id="KW-0472">Membrane</keyword>
<protein>
    <recommendedName>
        <fullName evidence="4 14">Undecaprenyl-diphosphatase</fullName>
        <ecNumber evidence="3 14">3.6.1.27</ecNumber>
    </recommendedName>
    <alternativeName>
        <fullName evidence="12 14">Bacitracin resistance protein</fullName>
    </alternativeName>
    <alternativeName>
        <fullName evidence="11 14">Undecaprenyl pyrophosphate phosphatase</fullName>
    </alternativeName>
</protein>
<evidence type="ECO:0000256" key="1">
    <source>
        <dbReference type="ARBA" id="ARBA00004651"/>
    </source>
</evidence>
<comment type="subcellular location">
    <subcellularLocation>
        <location evidence="1 14">Cell membrane</location>
        <topology evidence="1 14">Multi-pass membrane protein</topology>
    </subcellularLocation>
</comment>
<dbReference type="Pfam" id="PF02673">
    <property type="entry name" value="BacA"/>
    <property type="match status" value="1"/>
</dbReference>
<dbReference type="GO" id="GO:0005886">
    <property type="term" value="C:plasma membrane"/>
    <property type="evidence" value="ECO:0007669"/>
    <property type="project" value="UniProtKB-SubCell"/>
</dbReference>
<dbReference type="PANTHER" id="PTHR30622:SF4">
    <property type="entry name" value="UNDECAPRENYL-DIPHOSPHATASE"/>
    <property type="match status" value="1"/>
</dbReference>
<keyword evidence="14" id="KW-0573">Peptidoglycan synthesis</keyword>
<keyword evidence="10 14" id="KW-0046">Antibiotic resistance</keyword>
<gene>
    <name evidence="14" type="primary">uppP</name>
    <name evidence="15" type="ORF">COX53_00075</name>
</gene>
<feature type="transmembrane region" description="Helical" evidence="14">
    <location>
        <begin position="41"/>
        <end position="60"/>
    </location>
</feature>
<name>A0A2G9XD70_UNCKA</name>
<evidence type="ECO:0000256" key="3">
    <source>
        <dbReference type="ARBA" id="ARBA00012374"/>
    </source>
</evidence>